<dbReference type="Pfam" id="PF12833">
    <property type="entry name" value="HTH_18"/>
    <property type="match status" value="1"/>
</dbReference>
<protein>
    <recommendedName>
        <fullName evidence="1">Stage 0 sporulation protein A homolog</fullName>
    </recommendedName>
</protein>
<dbReference type="AlphaFoldDB" id="A0A5P6VTS8"/>
<evidence type="ECO:0000256" key="3">
    <source>
        <dbReference type="ARBA" id="ARBA00023163"/>
    </source>
</evidence>
<evidence type="ECO:0000259" key="6">
    <source>
        <dbReference type="PROSITE" id="PS01124"/>
    </source>
</evidence>
<dbReference type="Gene3D" id="1.10.10.60">
    <property type="entry name" value="Homeodomain-like"/>
    <property type="match status" value="2"/>
</dbReference>
<keyword evidence="3" id="KW-0804">Transcription</keyword>
<proteinExistence type="predicted"/>
<keyword evidence="2" id="KW-0805">Transcription regulation</keyword>
<feature type="domain" description="Response regulatory" evidence="7">
    <location>
        <begin position="3"/>
        <end position="119"/>
    </location>
</feature>
<reference evidence="9" key="1">
    <citation type="submission" date="2019-08" db="EMBL/GenBank/DDBJ databases">
        <title>Complete Genome Sequence of the Polysaccharide-Degrading Rumen Bacterium Pseudobutyrivibrio xylanivorans MA3014.</title>
        <authorList>
            <person name="Palevich N."/>
            <person name="Maclean P.H."/>
            <person name="Kelly W.J."/>
            <person name="Leahy S.C."/>
            <person name="Rakonjac J."/>
            <person name="Attwood G.T."/>
        </authorList>
    </citation>
    <scope>NUCLEOTIDE SEQUENCE [LARGE SCALE GENOMIC DNA]</scope>
    <source>
        <strain evidence="9">MA3014</strain>
    </source>
</reference>
<dbReference type="PANTHER" id="PTHR45526">
    <property type="entry name" value="TRANSCRIPTIONAL REGULATORY PROTEIN DPIA"/>
    <property type="match status" value="1"/>
</dbReference>
<dbReference type="GO" id="GO:0000156">
    <property type="term" value="F:phosphorelay response regulator activity"/>
    <property type="evidence" value="ECO:0007669"/>
    <property type="project" value="TreeGrafter"/>
</dbReference>
<dbReference type="GO" id="GO:0043565">
    <property type="term" value="F:sequence-specific DNA binding"/>
    <property type="evidence" value="ECO:0007669"/>
    <property type="project" value="InterPro"/>
</dbReference>
<dbReference type="Pfam" id="PF00072">
    <property type="entry name" value="Response_reg"/>
    <property type="match status" value="1"/>
</dbReference>
<evidence type="ECO:0000256" key="2">
    <source>
        <dbReference type="ARBA" id="ARBA00023015"/>
    </source>
</evidence>
<dbReference type="GO" id="GO:0003700">
    <property type="term" value="F:DNA-binding transcription factor activity"/>
    <property type="evidence" value="ECO:0007669"/>
    <property type="project" value="InterPro"/>
</dbReference>
<dbReference type="InterPro" id="IPR009057">
    <property type="entry name" value="Homeodomain-like_sf"/>
</dbReference>
<evidence type="ECO:0000256" key="1">
    <source>
        <dbReference type="ARBA" id="ARBA00018672"/>
    </source>
</evidence>
<accession>A0A5P6VTS8</accession>
<dbReference type="PROSITE" id="PS01124">
    <property type="entry name" value="HTH_ARAC_FAMILY_2"/>
    <property type="match status" value="1"/>
</dbReference>
<dbReference type="KEGG" id="pxv:FXF36_06985"/>
<dbReference type="Proteomes" id="UP000327030">
    <property type="component" value="Chromosome 1"/>
</dbReference>
<evidence type="ECO:0000313" key="9">
    <source>
        <dbReference type="Proteomes" id="UP000327030"/>
    </source>
</evidence>
<dbReference type="InterPro" id="IPR051271">
    <property type="entry name" value="2C-system_Tx_regulators"/>
</dbReference>
<dbReference type="SMART" id="SM00448">
    <property type="entry name" value="REC"/>
    <property type="match status" value="1"/>
</dbReference>
<organism evidence="8 9">
    <name type="scientific">Pseudobutyrivibrio xylanivorans</name>
    <dbReference type="NCBI Taxonomy" id="185007"/>
    <lineage>
        <taxon>Bacteria</taxon>
        <taxon>Bacillati</taxon>
        <taxon>Bacillota</taxon>
        <taxon>Clostridia</taxon>
        <taxon>Lachnospirales</taxon>
        <taxon>Lachnospiraceae</taxon>
        <taxon>Pseudobutyrivibrio</taxon>
    </lineage>
</organism>
<dbReference type="Gene3D" id="3.40.50.2300">
    <property type="match status" value="1"/>
</dbReference>
<comment type="function">
    <text evidence="4">May play the central regulatory role in sporulation. It may be an element of the effector pathway responsible for the activation of sporulation genes in response to nutritional stress. Spo0A may act in concert with spo0H (a sigma factor) to control the expression of some genes that are critical to the sporulation process.</text>
</comment>
<evidence type="ECO:0000313" key="8">
    <source>
        <dbReference type="EMBL" id="QFJ54614.1"/>
    </source>
</evidence>
<dbReference type="SUPFAM" id="SSF52172">
    <property type="entry name" value="CheY-like"/>
    <property type="match status" value="1"/>
</dbReference>
<dbReference type="SMART" id="SM00342">
    <property type="entry name" value="HTH_ARAC"/>
    <property type="match status" value="1"/>
</dbReference>
<dbReference type="InterPro" id="IPR018060">
    <property type="entry name" value="HTH_AraC"/>
</dbReference>
<dbReference type="InterPro" id="IPR001789">
    <property type="entry name" value="Sig_transdc_resp-reg_receiver"/>
</dbReference>
<name>A0A5P6VTS8_PSEXY</name>
<sequence length="339" mass="39348">MYQILIVDDDSIMRRALNVMINKMDGFEVCGEAATGTEAVKVYEKTHPDIIFMDILMPGLTGLDVAKLIREKDKETTIYLLSAYKNFNLAKEAVKLQIKEYLLKPLSMSALSELLTNYKRDKEGSISHYLNSFEEVVSQGDFRKVYYGLEEPINRIYKKYGDDQEKLVEIFRYVGQRLIAQSIVDDNGTADVESLFPLNECLISEPMIAQLWLFKVMNYVYEREAVRRYPVLQNVFVYIDENIHSDIGLNQIIESCSISQGYLSRIFKSQFQVSVMEYLHLKKMHLAKGYFYLTNDSVAEVAFKLGYNESNYFSKVFKKYENKTVQQYRKSMQAKRGTA</sequence>
<evidence type="ECO:0000256" key="5">
    <source>
        <dbReference type="PROSITE-ProRule" id="PRU00169"/>
    </source>
</evidence>
<dbReference type="SUPFAM" id="SSF46689">
    <property type="entry name" value="Homeodomain-like"/>
    <property type="match status" value="2"/>
</dbReference>
<evidence type="ECO:0000256" key="4">
    <source>
        <dbReference type="ARBA" id="ARBA00024867"/>
    </source>
</evidence>
<gene>
    <name evidence="8" type="ORF">FXF36_06985</name>
</gene>
<dbReference type="OrthoDB" id="1769137at2"/>
<feature type="domain" description="HTH araC/xylS-type" evidence="6">
    <location>
        <begin position="233"/>
        <end position="331"/>
    </location>
</feature>
<dbReference type="InterPro" id="IPR011006">
    <property type="entry name" value="CheY-like_superfamily"/>
</dbReference>
<dbReference type="EMBL" id="CP043028">
    <property type="protein sequence ID" value="QFJ54614.1"/>
    <property type="molecule type" value="Genomic_DNA"/>
</dbReference>
<keyword evidence="5" id="KW-0597">Phosphoprotein</keyword>
<dbReference type="CDD" id="cd17536">
    <property type="entry name" value="REC_YesN-like"/>
    <property type="match status" value="1"/>
</dbReference>
<dbReference type="PANTHER" id="PTHR45526:SF1">
    <property type="entry name" value="TRANSCRIPTIONAL REGULATORY PROTEIN DCUR-RELATED"/>
    <property type="match status" value="1"/>
</dbReference>
<feature type="modified residue" description="4-aspartylphosphate" evidence="5">
    <location>
        <position position="54"/>
    </location>
</feature>
<dbReference type="PROSITE" id="PS50110">
    <property type="entry name" value="RESPONSE_REGULATORY"/>
    <property type="match status" value="1"/>
</dbReference>
<evidence type="ECO:0000259" key="7">
    <source>
        <dbReference type="PROSITE" id="PS50110"/>
    </source>
</evidence>
<dbReference type="RefSeq" id="WP_151623101.1">
    <property type="nucleotide sequence ID" value="NZ_CP043028.1"/>
</dbReference>